<dbReference type="PROSITE" id="PS50883">
    <property type="entry name" value="EAL"/>
    <property type="match status" value="1"/>
</dbReference>
<dbReference type="Proteomes" id="UP000824073">
    <property type="component" value="Unassembled WGS sequence"/>
</dbReference>
<dbReference type="Pfam" id="PF00563">
    <property type="entry name" value="EAL"/>
    <property type="match status" value="1"/>
</dbReference>
<feature type="domain" description="EAL" evidence="1">
    <location>
        <begin position="1054"/>
        <end position="1315"/>
    </location>
</feature>
<dbReference type="Gene3D" id="3.30.70.270">
    <property type="match status" value="2"/>
</dbReference>
<dbReference type="CDD" id="cd01948">
    <property type="entry name" value="EAL"/>
    <property type="match status" value="1"/>
</dbReference>
<dbReference type="InterPro" id="IPR000160">
    <property type="entry name" value="GGDEF_dom"/>
</dbReference>
<organism evidence="3 4">
    <name type="scientific">Candidatus Ventrousia excrementavium</name>
    <dbReference type="NCBI Taxonomy" id="2840961"/>
    <lineage>
        <taxon>Bacteria</taxon>
        <taxon>Bacillati</taxon>
        <taxon>Bacillota</taxon>
        <taxon>Clostridia</taxon>
        <taxon>Eubacteriales</taxon>
        <taxon>Clostridiaceae</taxon>
        <taxon>Clostridiaceae incertae sedis</taxon>
        <taxon>Candidatus Ventrousia</taxon>
    </lineage>
</organism>
<dbReference type="SMART" id="SM00052">
    <property type="entry name" value="EAL"/>
    <property type="match status" value="1"/>
</dbReference>
<feature type="domain" description="GGDEF" evidence="2">
    <location>
        <begin position="43"/>
        <end position="160"/>
    </location>
</feature>
<evidence type="ECO:0000313" key="4">
    <source>
        <dbReference type="Proteomes" id="UP000824073"/>
    </source>
</evidence>
<dbReference type="EMBL" id="DVMR01000044">
    <property type="protein sequence ID" value="HIU43711.1"/>
    <property type="molecule type" value="Genomic_DNA"/>
</dbReference>
<comment type="caution">
    <text evidence="3">The sequence shown here is derived from an EMBL/GenBank/DDBJ whole genome shotgun (WGS) entry which is preliminary data.</text>
</comment>
<dbReference type="Pfam" id="PF00990">
    <property type="entry name" value="GGDEF"/>
    <property type="match status" value="1"/>
</dbReference>
<name>A0A9D1IVV7_9CLOT</name>
<evidence type="ECO:0000313" key="3">
    <source>
        <dbReference type="EMBL" id="HIU43711.1"/>
    </source>
</evidence>
<dbReference type="InterPro" id="IPR001633">
    <property type="entry name" value="EAL_dom"/>
</dbReference>
<dbReference type="SUPFAM" id="SSF55073">
    <property type="entry name" value="Nucleotide cyclase"/>
    <property type="match status" value="2"/>
</dbReference>
<reference evidence="3" key="1">
    <citation type="submission" date="2020-10" db="EMBL/GenBank/DDBJ databases">
        <authorList>
            <person name="Gilroy R."/>
        </authorList>
    </citation>
    <scope>NUCLEOTIDE SEQUENCE</scope>
    <source>
        <strain evidence="3">CHK191-8634</strain>
    </source>
</reference>
<evidence type="ECO:0000259" key="2">
    <source>
        <dbReference type="PROSITE" id="PS50887"/>
    </source>
</evidence>
<dbReference type="InterPro" id="IPR029787">
    <property type="entry name" value="Nucleotide_cyclase"/>
</dbReference>
<accession>A0A9D1IVV7</accession>
<proteinExistence type="predicted"/>
<dbReference type="InterPro" id="IPR035919">
    <property type="entry name" value="EAL_sf"/>
</dbReference>
<protein>
    <submittedName>
        <fullName evidence="3">EAL domain-containing protein</fullName>
    </submittedName>
</protein>
<dbReference type="PROSITE" id="PS50887">
    <property type="entry name" value="GGDEF"/>
    <property type="match status" value="2"/>
</dbReference>
<dbReference type="Gene3D" id="3.20.20.450">
    <property type="entry name" value="EAL domain"/>
    <property type="match status" value="1"/>
</dbReference>
<dbReference type="InterPro" id="IPR050706">
    <property type="entry name" value="Cyclic-di-GMP_PDE-like"/>
</dbReference>
<reference evidence="3" key="2">
    <citation type="journal article" date="2021" name="PeerJ">
        <title>Extensive microbial diversity within the chicken gut microbiome revealed by metagenomics and culture.</title>
        <authorList>
            <person name="Gilroy R."/>
            <person name="Ravi A."/>
            <person name="Getino M."/>
            <person name="Pursley I."/>
            <person name="Horton D.L."/>
            <person name="Alikhan N.F."/>
            <person name="Baker D."/>
            <person name="Gharbi K."/>
            <person name="Hall N."/>
            <person name="Watson M."/>
            <person name="Adriaenssens E.M."/>
            <person name="Foster-Nyarko E."/>
            <person name="Jarju S."/>
            <person name="Secka A."/>
            <person name="Antonio M."/>
            <person name="Oren A."/>
            <person name="Chaudhuri R.R."/>
            <person name="La Ragione R."/>
            <person name="Hildebrand F."/>
            <person name="Pallen M.J."/>
        </authorList>
    </citation>
    <scope>NUCLEOTIDE SEQUENCE</scope>
    <source>
        <strain evidence="3">CHK191-8634</strain>
    </source>
</reference>
<sequence length="1318" mass="146693">MKNQVHVAGVAPKAAADRERPLPELEKVSAYIRSRIASTRDEDLCALFLIDVRSSEAEQEHTVRRAAGVLAAQFRASDIVARHAPEQLLAFVSGRLTEQSVRQKAGELHAALQREGVDAHIGVCLTPGRYMNLDEMCSEALNALRQCCTAGHDPVCVHTLSNWIESHLLSPSGLLSAGTLLDSISEGVRLLKAGQTLQPFYASPGFYHLLSLEEQIDCPLLLRVHPSDEQIYQRAARQTIDSGEPAECTVRMGDESGQVHCRVHLSRLFQTGGGTPILLEITQSADELFTQTAQAQKNSEWLRMLLKQTDCQLWSVDLSSRMMYILEAGDDNGPQQQLFRDFPEAFIECGRVHPDSIRQFKKFAQNLLSGCANDSANFILQYRQTSCYGWSAVSYRMLYDEDGRPAEAVGIREDLSYTPTRSDLSVPGCPLSADLLPRLLGFLRVNLTQNQVESLYLEGRDRTWMSRFKNYDDTISLLRAQIFAKDDEPALSALFDREALLNAFVQGKRWISSRFRSVDTRGGIQWLSAHIHLRRSPAGEDVWMDAYFKSIEHLHRCEVMLEQPPVRDPVTALYELATMQAVVRTLTGGQETQPRALAVICTAGLEEAAPDDSPQSRQLRADMAAALSVALGPDSVIGQYSSDTVIAFLSQAGSVSSTRDRLSRAVLFVRQSLADLPAMKSLRFIVSAACEDMGFTEYSAVLSGLLADCNRRRDAHTDVIEFPSRPVLLQNTPPQPSVPDDEIPQPLPLSGELNNEEKDAALECISAMLRAGSRDASLNAVLEHIGRYYRADRAYILSVNANDQSLSVPYEWNSEALHGMQKVIAGRRLRHFPLFLRHIRSDAPLYLPPLPRGQEQPTGGAVCQFAVFPLCRADKSQRVLFLENPRRHPAGTALLSYLVPYIEQEWDRFQKLPGKFVSDLDRLMNIPNLRSFTGAVRSFNSDLYNSMGAVAVDIPSLTAINDEAGFACGTRLLLRLSEILTEVFGSDLLFHTKQSEFVVLSPNTIYELFTERCRRVRMLLDGLDAQQFRIGYAWSDGVFGARELVREAQMMMSCNNIPSSVSSAYVSRGSSALSGRFTIFLQPKVDMRTGTLVGAEALARLVDQGKTVSIGDVVEQMEQDGTIRELDYFVFDQVLSLLSRWQAEDLKIVPISANFSRFTLLNSSCPASVLAILSRYTDVPQGMVEIELTETACHIESSTLTALMDRIRQFGPRFSLDDFGSHYSNAAVLTRVHFDSVKIDRSLTSGIVSNPVSQMLVRNIVQICQSCGMTCIAEGVETRAQIDALLREGCELCQGYYFAKPMSVQAFEERYLLHSHKI</sequence>
<dbReference type="PANTHER" id="PTHR33121:SF70">
    <property type="entry name" value="SIGNALING PROTEIN YKOW"/>
    <property type="match status" value="1"/>
</dbReference>
<dbReference type="GO" id="GO:0071111">
    <property type="term" value="F:cyclic-guanylate-specific phosphodiesterase activity"/>
    <property type="evidence" value="ECO:0007669"/>
    <property type="project" value="InterPro"/>
</dbReference>
<dbReference type="PANTHER" id="PTHR33121">
    <property type="entry name" value="CYCLIC DI-GMP PHOSPHODIESTERASE PDEF"/>
    <property type="match status" value="1"/>
</dbReference>
<dbReference type="SUPFAM" id="SSF141868">
    <property type="entry name" value="EAL domain-like"/>
    <property type="match status" value="1"/>
</dbReference>
<dbReference type="InterPro" id="IPR043128">
    <property type="entry name" value="Rev_trsase/Diguanyl_cyclase"/>
</dbReference>
<gene>
    <name evidence="3" type="ORF">IAB67_05370</name>
</gene>
<feature type="domain" description="GGDEF" evidence="2">
    <location>
        <begin position="945"/>
        <end position="1068"/>
    </location>
</feature>
<dbReference type="SMART" id="SM00267">
    <property type="entry name" value="GGDEF"/>
    <property type="match status" value="1"/>
</dbReference>
<evidence type="ECO:0000259" key="1">
    <source>
        <dbReference type="PROSITE" id="PS50883"/>
    </source>
</evidence>